<evidence type="ECO:0000313" key="2">
    <source>
        <dbReference type="EMBL" id="KAL0566128.1"/>
    </source>
</evidence>
<accession>A0ABR3ET90</accession>
<keyword evidence="3" id="KW-1185">Reference proteome</keyword>
<evidence type="ECO:0000256" key="1">
    <source>
        <dbReference type="ARBA" id="ARBA00006547"/>
    </source>
</evidence>
<dbReference type="InterPro" id="IPR038765">
    <property type="entry name" value="Papain-like_cys_pep_sf"/>
</dbReference>
<reference evidence="2 3" key="1">
    <citation type="submission" date="2024-02" db="EMBL/GenBank/DDBJ databases">
        <title>A draft genome for the cacao thread blight pathogen Marasmius crinis-equi.</title>
        <authorList>
            <person name="Cohen S.P."/>
            <person name="Baruah I.K."/>
            <person name="Amoako-Attah I."/>
            <person name="Bukari Y."/>
            <person name="Meinhardt L.W."/>
            <person name="Bailey B.A."/>
        </authorList>
    </citation>
    <scope>NUCLEOTIDE SEQUENCE [LARGE SCALE GENOMIC DNA]</scope>
    <source>
        <strain evidence="2 3">GH-76</strain>
    </source>
</reference>
<evidence type="ECO:0008006" key="4">
    <source>
        <dbReference type="Google" id="ProtNLM"/>
    </source>
</evidence>
<dbReference type="PANTHER" id="PTHR11786:SF0">
    <property type="entry name" value="ARYLAMINE N-ACETYLTRANSFERASE 4-RELATED"/>
    <property type="match status" value="1"/>
</dbReference>
<proteinExistence type="inferred from homology"/>
<comment type="similarity">
    <text evidence="1">Belongs to the arylamine N-acetyltransferase family.</text>
</comment>
<dbReference type="Pfam" id="PF00797">
    <property type="entry name" value="Acetyltransf_2"/>
    <property type="match status" value="1"/>
</dbReference>
<gene>
    <name evidence="2" type="ORF">V5O48_015889</name>
</gene>
<evidence type="ECO:0000313" key="3">
    <source>
        <dbReference type="Proteomes" id="UP001465976"/>
    </source>
</evidence>
<dbReference type="Gene3D" id="3.30.2140.20">
    <property type="match status" value="1"/>
</dbReference>
<dbReference type="PANTHER" id="PTHR11786">
    <property type="entry name" value="N-HYDROXYARYLAMINE O-ACETYLTRANSFERASE"/>
    <property type="match status" value="1"/>
</dbReference>
<dbReference type="InterPro" id="IPR053710">
    <property type="entry name" value="Arylamine_NAT_domain_sf"/>
</dbReference>
<protein>
    <recommendedName>
        <fullName evidence="4">Arylamine N-acetyltransferase</fullName>
    </recommendedName>
</protein>
<dbReference type="EMBL" id="JBAHYK010002001">
    <property type="protein sequence ID" value="KAL0566128.1"/>
    <property type="molecule type" value="Genomic_DNA"/>
</dbReference>
<name>A0ABR3ET90_9AGAR</name>
<organism evidence="2 3">
    <name type="scientific">Marasmius crinis-equi</name>
    <dbReference type="NCBI Taxonomy" id="585013"/>
    <lineage>
        <taxon>Eukaryota</taxon>
        <taxon>Fungi</taxon>
        <taxon>Dikarya</taxon>
        <taxon>Basidiomycota</taxon>
        <taxon>Agaricomycotina</taxon>
        <taxon>Agaricomycetes</taxon>
        <taxon>Agaricomycetidae</taxon>
        <taxon>Agaricales</taxon>
        <taxon>Marasmiineae</taxon>
        <taxon>Marasmiaceae</taxon>
        <taxon>Marasmius</taxon>
    </lineage>
</organism>
<dbReference type="SUPFAM" id="SSF54001">
    <property type="entry name" value="Cysteine proteinases"/>
    <property type="match status" value="1"/>
</dbReference>
<comment type="caution">
    <text evidence="2">The sequence shown here is derived from an EMBL/GenBank/DDBJ whole genome shotgun (WGS) entry which is preliminary data.</text>
</comment>
<dbReference type="Proteomes" id="UP001465976">
    <property type="component" value="Unassembled WGS sequence"/>
</dbReference>
<sequence length="347" mass="39306">MTGTLTNGRWIKKMPSTYSKSQVLEWLSYIGYDVTPAVEKSLENETFPANLDNLTIIQRLHLIAVPFENTSMHYSAAQTMNVEPQAVFQRLIKDKHGSYCFGKTGLLFGMLRGLGYRVCAVQGRINRRYMIPGAEPDFTPQTHMVLLVQPIADSNATYMVDVGFGGSGIVRPLLLSDTEDNVITGTTPSEKHRLRKGSLPGTSIDYWVWKLECLHVKQNDPSSEDESRWKWLFAFDEIERFPQDVDCSNHYVATRGSGTIFSNNVICNKYFWLDEAQLQKPNEERFMGTISLLGGTIRRTMGARSEVVKELRSEEERIVAIKEYFGIDVDEDGLQHIKGKKAALEGY</sequence>
<dbReference type="InterPro" id="IPR001447">
    <property type="entry name" value="Arylamine_N-AcTrfase"/>
</dbReference>